<dbReference type="GO" id="GO:0006633">
    <property type="term" value="P:fatty acid biosynthetic process"/>
    <property type="evidence" value="ECO:0007669"/>
    <property type="project" value="InterPro"/>
</dbReference>
<dbReference type="PANTHER" id="PTHR34069:SF2">
    <property type="entry name" value="BETA-KETOACYL-[ACYL-CARRIER-PROTEIN] SYNTHASE III"/>
    <property type="match status" value="1"/>
</dbReference>
<dbReference type="Proteomes" id="UP000305282">
    <property type="component" value="Unassembled WGS sequence"/>
</dbReference>
<feature type="domain" description="Beta-ketoacyl-[acyl-carrier-protein] synthase III N-terminal" evidence="4">
    <location>
        <begin position="111"/>
        <end position="188"/>
    </location>
</feature>
<evidence type="ECO:0000256" key="1">
    <source>
        <dbReference type="ARBA" id="ARBA00022679"/>
    </source>
</evidence>
<dbReference type="CDD" id="cd00830">
    <property type="entry name" value="KAS_III"/>
    <property type="match status" value="1"/>
</dbReference>
<organism evidence="5 6">
    <name type="scientific">Candidatus Frankia alpina</name>
    <dbReference type="NCBI Taxonomy" id="2699483"/>
    <lineage>
        <taxon>Bacteria</taxon>
        <taxon>Bacillati</taxon>
        <taxon>Actinomycetota</taxon>
        <taxon>Actinomycetes</taxon>
        <taxon>Frankiales</taxon>
        <taxon>Frankiaceae</taxon>
        <taxon>Frankia</taxon>
    </lineage>
</organism>
<gene>
    <name evidence="5" type="ORF">E7Y31_08935</name>
</gene>
<evidence type="ECO:0000256" key="2">
    <source>
        <dbReference type="ARBA" id="ARBA00023315"/>
    </source>
</evidence>
<dbReference type="EC" id="2.3.1.180" evidence="5"/>
<dbReference type="GO" id="GO:0044550">
    <property type="term" value="P:secondary metabolite biosynthetic process"/>
    <property type="evidence" value="ECO:0007669"/>
    <property type="project" value="TreeGrafter"/>
</dbReference>
<keyword evidence="2 5" id="KW-0012">Acyltransferase</keyword>
<dbReference type="PANTHER" id="PTHR34069">
    <property type="entry name" value="3-OXOACYL-[ACYL-CARRIER-PROTEIN] SYNTHASE 3"/>
    <property type="match status" value="1"/>
</dbReference>
<dbReference type="InterPro" id="IPR013747">
    <property type="entry name" value="ACP_syn_III_C"/>
</dbReference>
<comment type="caution">
    <text evidence="5">The sequence shown here is derived from an EMBL/GenBank/DDBJ whole genome shotgun (WGS) entry which is preliminary data.</text>
</comment>
<dbReference type="InterPro" id="IPR013751">
    <property type="entry name" value="ACP_syn_III_N"/>
</dbReference>
<evidence type="ECO:0000313" key="5">
    <source>
        <dbReference type="EMBL" id="THJ74859.1"/>
    </source>
</evidence>
<dbReference type="Gene3D" id="3.40.47.10">
    <property type="match status" value="2"/>
</dbReference>
<accession>A0A4V3Z7N9</accession>
<dbReference type="NCBIfam" id="NF006829">
    <property type="entry name" value="PRK09352.1"/>
    <property type="match status" value="1"/>
</dbReference>
<dbReference type="Pfam" id="PF08541">
    <property type="entry name" value="ACP_syn_III_C"/>
    <property type="match status" value="1"/>
</dbReference>
<feature type="domain" description="Beta-ketoacyl-[acyl-carrier-protein] synthase III C-terminal" evidence="3">
    <location>
        <begin position="226"/>
        <end position="315"/>
    </location>
</feature>
<dbReference type="SUPFAM" id="SSF53901">
    <property type="entry name" value="Thiolase-like"/>
    <property type="match status" value="1"/>
</dbReference>
<dbReference type="GO" id="GO:0004315">
    <property type="term" value="F:3-oxoacyl-[acyl-carrier-protein] synthase activity"/>
    <property type="evidence" value="ECO:0007669"/>
    <property type="project" value="InterPro"/>
</dbReference>
<protein>
    <submittedName>
        <fullName evidence="5">Beta-ketoacyl-ACP synthase 3</fullName>
        <ecNumber evidence="5">2.3.1.180</ecNumber>
    </submittedName>
</protein>
<proteinExistence type="predicted"/>
<dbReference type="OrthoDB" id="9815506at2"/>
<reference evidence="5 6" key="1">
    <citation type="submission" date="2019-04" db="EMBL/GenBank/DDBJ databases">
        <title>Draft genome sequences for three unisolated Alnus-infective Frankia Sp+ strains, AgTrS, AiOr and AvVan, the first sequenced Frankia strains able to sporulate in-planta.</title>
        <authorList>
            <person name="Bethencourt L."/>
            <person name="Vautrin F."/>
            <person name="Taib N."/>
            <person name="Dubost A."/>
            <person name="Castro-Garcia L."/>
            <person name="Imbaud O."/>
            <person name="Abrouk D."/>
            <person name="Fournier P."/>
            <person name="Briolay J."/>
            <person name="Nguyen A."/>
            <person name="Normand P."/>
            <person name="Fernandez M.P."/>
            <person name="Brochier-Armanet C."/>
            <person name="Herrera-Belaroussi A."/>
        </authorList>
    </citation>
    <scope>NUCLEOTIDE SEQUENCE [LARGE SCALE GENOMIC DNA]</scope>
    <source>
        <strain evidence="5 6">AvVan</strain>
    </source>
</reference>
<keyword evidence="6" id="KW-1185">Reference proteome</keyword>
<evidence type="ECO:0000259" key="3">
    <source>
        <dbReference type="Pfam" id="PF08541"/>
    </source>
</evidence>
<evidence type="ECO:0000313" key="6">
    <source>
        <dbReference type="Proteomes" id="UP000305282"/>
    </source>
</evidence>
<dbReference type="Pfam" id="PF08545">
    <property type="entry name" value="ACP_syn_III"/>
    <property type="match status" value="1"/>
</dbReference>
<sequence>MTATSGMGARLMGFGVYRPAKLLTNEELGRHFGRAVDWIESRTGFLTRRVAEEHETVHAMAAVAASEAVHDSGVEAHEIDLIVAASCSTDRKAGVAQQVAASLGALRAGMLDLNAACAGFCYAVAVAADAVRVGSARYAVVVASEKMRSLVNPNDLGTSIIFGDGAGAAVIGPGERSAIGPISWGHDGGKAPLIRIDDDKRWLRMEGQAVFRWAISAMHPVALAACERAGVTPADLAAVVPHQANLRIVDVIADRIGATHAVVARDGVTNGNTSAASIPLALHSLRSQRAISSGDLALLIGFGAGLSWAAQVVRIP</sequence>
<name>A0A4V3Z7N9_9ACTN</name>
<keyword evidence="1 5" id="KW-0808">Transferase</keyword>
<evidence type="ECO:0000259" key="4">
    <source>
        <dbReference type="Pfam" id="PF08545"/>
    </source>
</evidence>
<dbReference type="EMBL" id="SSXH01000163">
    <property type="protein sequence ID" value="THJ74859.1"/>
    <property type="molecule type" value="Genomic_DNA"/>
</dbReference>
<dbReference type="RefSeq" id="WP_136447764.1">
    <property type="nucleotide sequence ID" value="NZ_SSXH01000163.1"/>
</dbReference>
<dbReference type="AlphaFoldDB" id="A0A4V3Z7N9"/>
<dbReference type="GO" id="GO:0033818">
    <property type="term" value="F:beta-ketoacyl-acyl-carrier-protein synthase III activity"/>
    <property type="evidence" value="ECO:0007669"/>
    <property type="project" value="UniProtKB-EC"/>
</dbReference>
<dbReference type="InterPro" id="IPR016039">
    <property type="entry name" value="Thiolase-like"/>
</dbReference>